<dbReference type="InterPro" id="IPR039426">
    <property type="entry name" value="TonB-dep_rcpt-like"/>
</dbReference>
<proteinExistence type="inferred from homology"/>
<dbReference type="Proteomes" id="UP001606302">
    <property type="component" value="Unassembled WGS sequence"/>
</dbReference>
<evidence type="ECO:0000256" key="8">
    <source>
        <dbReference type="ARBA" id="ARBA00023170"/>
    </source>
</evidence>
<dbReference type="InterPro" id="IPR037066">
    <property type="entry name" value="Plug_dom_sf"/>
</dbReference>
<dbReference type="RefSeq" id="WP_394513832.1">
    <property type="nucleotide sequence ID" value="NZ_JBIGHX010000010.1"/>
</dbReference>
<keyword evidence="13" id="KW-0732">Signal</keyword>
<evidence type="ECO:0000256" key="1">
    <source>
        <dbReference type="ARBA" id="ARBA00004571"/>
    </source>
</evidence>
<evidence type="ECO:0000256" key="9">
    <source>
        <dbReference type="ARBA" id="ARBA00023237"/>
    </source>
</evidence>
<dbReference type="InterPro" id="IPR012910">
    <property type="entry name" value="Plug_dom"/>
</dbReference>
<evidence type="ECO:0000256" key="12">
    <source>
        <dbReference type="SAM" id="MobiDB-lite"/>
    </source>
</evidence>
<sequence>MWRVSVLHSILAHLGVTMFKRNIVSAASLACLATLAIPAFAQQQQTLERVEITGSRLKKLDLEAASPTVTITAAELQANQDVTLETFLNTLPQVNPAGTTSSNNPGNGGQSNIDLRGLGSNRNLVLIDGRRPMVSASDQTVDINTIPMAMVESIEIISGGAAAVYGADAVAGVVNIKLKKRFQGLDLRAGYSNTTKNRDARERTFQALFGGNFADNRGNAVIGLEYMDRQAIYKRQRDFAALATSTTTSWPEGRFAPNSANLPSQAVVNSLYSGYGYTGPQISNASPHSFNSDGTLIYPGLFNSPLDVVNWKYPVDAGVNTRFFPDFYSYNFDPANILVLPMQRRSITAKANYQLNNGIEVFGKFSNSNYNSTTALAPTPVSGGAWRAPGETTAATQIVSPFIVPGKRGTTLLVNANNVFIPADLKTLLNSRTGDDPNLVGTGAAEPFTMAWRTVAAGLRTNTYTNDVTQYLAGAKGEILNTGWNWEGSVSHGITKIDQNQLGNINAQKLADAFGAVDGGKSLCAGGVNPFGRQALSAECVSWLQLPTSLAQKFKQTIGQFFVSGDITELPAGPMGLVVGLETRRFDYELKPGATSGPIYGFNSQSPAKARNAFDDIFAELSIPLASNTAWAKSANLSLAYRNSSSKASDFIKNLETPKTRSNAFAANLDWKPTNEVRARGSLQHSVRAPNFGELFDGGGGFPSFFDPCSVNSVGRTTGADAAKLGTLCAATGVANPSFVATPGGQAETNTTGNVNLKPESSNSVTLGLVWAPRADSMFGGFRATADYYRIKVKDAIASPDVNEFIADCYNYNGRNPSYSATQSSCATILRSGSSIVGAYDTVDPDGNFAGSNEGKIDTSGIDLSLGWTGKVGPGKLDVQGFWTHLLNFKSKTTSLLPSVDYAGTIAYFGAGLGQTFPTDKVTINTNYKWNSVGVDLRMRYIGAMTNRMAKLFPGEALTGVPSTVYWDLGGSYEFTKGMVVRAGVNNLLDQKPRTYSPNVQSGTDPSTYDVVGRRFFVTANMTFN</sequence>
<evidence type="ECO:0000256" key="11">
    <source>
        <dbReference type="RuleBase" id="RU003357"/>
    </source>
</evidence>
<dbReference type="PANTHER" id="PTHR47234">
    <property type="match status" value="1"/>
</dbReference>
<evidence type="ECO:0000256" key="6">
    <source>
        <dbReference type="ARBA" id="ARBA00023077"/>
    </source>
</evidence>
<feature type="signal peptide" evidence="13">
    <location>
        <begin position="1"/>
        <end position="41"/>
    </location>
</feature>
<keyword evidence="9 10" id="KW-0998">Cell outer membrane</keyword>
<keyword evidence="6 11" id="KW-0798">TonB box</keyword>
<dbReference type="Pfam" id="PF00593">
    <property type="entry name" value="TonB_dep_Rec_b-barrel"/>
    <property type="match status" value="1"/>
</dbReference>
<evidence type="ECO:0000256" key="10">
    <source>
        <dbReference type="PROSITE-ProRule" id="PRU01360"/>
    </source>
</evidence>
<comment type="similarity">
    <text evidence="2 10 11">Belongs to the TonB-dependent receptor family.</text>
</comment>
<evidence type="ECO:0000256" key="3">
    <source>
        <dbReference type="ARBA" id="ARBA00022448"/>
    </source>
</evidence>
<evidence type="ECO:0000313" key="17">
    <source>
        <dbReference type="Proteomes" id="UP001606302"/>
    </source>
</evidence>
<name>A0ABW7GRH9_9BURK</name>
<dbReference type="InterPro" id="IPR036942">
    <property type="entry name" value="Beta-barrel_TonB_sf"/>
</dbReference>
<dbReference type="PANTHER" id="PTHR47234:SF2">
    <property type="entry name" value="TONB-DEPENDENT RECEPTOR"/>
    <property type="match status" value="1"/>
</dbReference>
<evidence type="ECO:0000256" key="2">
    <source>
        <dbReference type="ARBA" id="ARBA00009810"/>
    </source>
</evidence>
<keyword evidence="5 10" id="KW-0812">Transmembrane</keyword>
<keyword evidence="8 16" id="KW-0675">Receptor</keyword>
<keyword evidence="17" id="KW-1185">Reference proteome</keyword>
<feature type="domain" description="TonB-dependent receptor-like beta-barrel" evidence="14">
    <location>
        <begin position="447"/>
        <end position="988"/>
    </location>
</feature>
<evidence type="ECO:0000259" key="14">
    <source>
        <dbReference type="Pfam" id="PF00593"/>
    </source>
</evidence>
<evidence type="ECO:0000259" key="15">
    <source>
        <dbReference type="Pfam" id="PF07715"/>
    </source>
</evidence>
<gene>
    <name evidence="16" type="ORF">ACG04Q_22875</name>
</gene>
<comment type="caution">
    <text evidence="16">The sequence shown here is derived from an EMBL/GenBank/DDBJ whole genome shotgun (WGS) entry which is preliminary data.</text>
</comment>
<feature type="chain" id="PRO_5047463852" evidence="13">
    <location>
        <begin position="42"/>
        <end position="1025"/>
    </location>
</feature>
<evidence type="ECO:0000256" key="5">
    <source>
        <dbReference type="ARBA" id="ARBA00022692"/>
    </source>
</evidence>
<evidence type="ECO:0000256" key="4">
    <source>
        <dbReference type="ARBA" id="ARBA00022452"/>
    </source>
</evidence>
<keyword evidence="7 10" id="KW-0472">Membrane</keyword>
<evidence type="ECO:0000256" key="13">
    <source>
        <dbReference type="SAM" id="SignalP"/>
    </source>
</evidence>
<dbReference type="Pfam" id="PF07715">
    <property type="entry name" value="Plug"/>
    <property type="match status" value="1"/>
</dbReference>
<accession>A0ABW7GRH9</accession>
<organism evidence="16 17">
    <name type="scientific">Pelomonas lactea</name>
    <dbReference type="NCBI Taxonomy" id="3299030"/>
    <lineage>
        <taxon>Bacteria</taxon>
        <taxon>Pseudomonadati</taxon>
        <taxon>Pseudomonadota</taxon>
        <taxon>Betaproteobacteria</taxon>
        <taxon>Burkholderiales</taxon>
        <taxon>Sphaerotilaceae</taxon>
        <taxon>Roseateles</taxon>
    </lineage>
</organism>
<dbReference type="InterPro" id="IPR000531">
    <property type="entry name" value="Beta-barrel_TonB"/>
</dbReference>
<dbReference type="SUPFAM" id="SSF56935">
    <property type="entry name" value="Porins"/>
    <property type="match status" value="1"/>
</dbReference>
<dbReference type="PROSITE" id="PS52016">
    <property type="entry name" value="TONB_DEPENDENT_REC_3"/>
    <property type="match status" value="1"/>
</dbReference>
<feature type="region of interest" description="Disordered" evidence="12">
    <location>
        <begin position="93"/>
        <end position="116"/>
    </location>
</feature>
<comment type="subcellular location">
    <subcellularLocation>
        <location evidence="1 10">Cell outer membrane</location>
        <topology evidence="1 10">Multi-pass membrane protein</topology>
    </subcellularLocation>
</comment>
<evidence type="ECO:0000256" key="7">
    <source>
        <dbReference type="ARBA" id="ARBA00023136"/>
    </source>
</evidence>
<keyword evidence="4 10" id="KW-1134">Transmembrane beta strand</keyword>
<dbReference type="Gene3D" id="2.40.170.20">
    <property type="entry name" value="TonB-dependent receptor, beta-barrel domain"/>
    <property type="match status" value="1"/>
</dbReference>
<dbReference type="Gene3D" id="2.170.130.10">
    <property type="entry name" value="TonB-dependent receptor, plug domain"/>
    <property type="match status" value="1"/>
</dbReference>
<dbReference type="EMBL" id="JBIGHX010000010">
    <property type="protein sequence ID" value="MFG6464432.1"/>
    <property type="molecule type" value="Genomic_DNA"/>
</dbReference>
<evidence type="ECO:0000313" key="16">
    <source>
        <dbReference type="EMBL" id="MFG6464432.1"/>
    </source>
</evidence>
<keyword evidence="3 10" id="KW-0813">Transport</keyword>
<reference evidence="16 17" key="1">
    <citation type="submission" date="2024-08" db="EMBL/GenBank/DDBJ databases">
        <authorList>
            <person name="Lu H."/>
        </authorList>
    </citation>
    <scope>NUCLEOTIDE SEQUENCE [LARGE SCALE GENOMIC DNA]</scope>
    <source>
        <strain evidence="16 17">DXS20W</strain>
    </source>
</reference>
<feature type="domain" description="TonB-dependent receptor plug" evidence="15">
    <location>
        <begin position="63"/>
        <end position="173"/>
    </location>
</feature>
<protein>
    <submittedName>
        <fullName evidence="16">TonB-dependent receptor domain-containing protein</fullName>
    </submittedName>
</protein>